<dbReference type="Gene3D" id="3.40.50.1820">
    <property type="entry name" value="alpha/beta hydrolase"/>
    <property type="match status" value="1"/>
</dbReference>
<dbReference type="EMBL" id="JBHMCY010000015">
    <property type="protein sequence ID" value="MFB9463157.1"/>
    <property type="molecule type" value="Genomic_DNA"/>
</dbReference>
<dbReference type="InterPro" id="IPR012223">
    <property type="entry name" value="TEII"/>
</dbReference>
<feature type="domain" description="Thioesterase TesA-like" evidence="3">
    <location>
        <begin position="12"/>
        <end position="233"/>
    </location>
</feature>
<dbReference type="InterPro" id="IPR029058">
    <property type="entry name" value="AB_hydrolase_fold"/>
</dbReference>
<organism evidence="4 5">
    <name type="scientific">Streptomyces cinereospinus</name>
    <dbReference type="NCBI Taxonomy" id="285561"/>
    <lineage>
        <taxon>Bacteria</taxon>
        <taxon>Bacillati</taxon>
        <taxon>Actinomycetota</taxon>
        <taxon>Actinomycetes</taxon>
        <taxon>Kitasatosporales</taxon>
        <taxon>Streptomycetaceae</taxon>
        <taxon>Streptomyces</taxon>
    </lineage>
</organism>
<evidence type="ECO:0000313" key="4">
    <source>
        <dbReference type="EMBL" id="MFB9463157.1"/>
    </source>
</evidence>
<dbReference type="InterPro" id="IPR001031">
    <property type="entry name" value="Thioesterase"/>
</dbReference>
<dbReference type="PANTHER" id="PTHR11487:SF0">
    <property type="entry name" value="S-ACYL FATTY ACID SYNTHASE THIOESTERASE, MEDIUM CHAIN"/>
    <property type="match status" value="1"/>
</dbReference>
<comment type="similarity">
    <text evidence="1">Belongs to the thioesterase family.</text>
</comment>
<evidence type="ECO:0000259" key="3">
    <source>
        <dbReference type="SMART" id="SM00824"/>
    </source>
</evidence>
<dbReference type="InterPro" id="IPR020802">
    <property type="entry name" value="TesA-like"/>
</dbReference>
<dbReference type="SMART" id="SM00824">
    <property type="entry name" value="PKS_TE"/>
    <property type="match status" value="1"/>
</dbReference>
<evidence type="ECO:0000256" key="1">
    <source>
        <dbReference type="ARBA" id="ARBA00007169"/>
    </source>
</evidence>
<dbReference type="Proteomes" id="UP001589709">
    <property type="component" value="Unassembled WGS sequence"/>
</dbReference>
<gene>
    <name evidence="4" type="ORF">ACFF45_10675</name>
</gene>
<name>A0ABV5MYX5_9ACTN</name>
<sequence>MEPRPFAERRLVCFPHAGGSPYFFRGWSKGLHELEVHAVCYPGRAERFGEPYATELAPMAQHIAAELLTVDDPRPLALFGHSMGATVAYEVARALEAAGRTVHHLFASGARAPQLNVPDPAAATTWDEAAVVRTLIELGGTDPELLRNQGFVDLVLPYIGADFRMLAAYGRGPAEPLACPVTALVGADDPRVTGDQTAAWREVTGGPFRLRTLPGEHFYLEQDPPYDTVARTLGAPGRHAGPR</sequence>
<protein>
    <submittedName>
        <fullName evidence="4">Thioesterase II family protein</fullName>
    </submittedName>
</protein>
<accession>A0ABV5MYX5</accession>
<dbReference type="SUPFAM" id="SSF53474">
    <property type="entry name" value="alpha/beta-Hydrolases"/>
    <property type="match status" value="1"/>
</dbReference>
<evidence type="ECO:0000256" key="2">
    <source>
        <dbReference type="ARBA" id="ARBA00022801"/>
    </source>
</evidence>
<proteinExistence type="inferred from homology"/>
<evidence type="ECO:0000313" key="5">
    <source>
        <dbReference type="Proteomes" id="UP001589709"/>
    </source>
</evidence>
<keyword evidence="2" id="KW-0378">Hydrolase</keyword>
<dbReference type="Pfam" id="PF00975">
    <property type="entry name" value="Thioesterase"/>
    <property type="match status" value="1"/>
</dbReference>
<keyword evidence="5" id="KW-1185">Reference proteome</keyword>
<comment type="caution">
    <text evidence="4">The sequence shown here is derived from an EMBL/GenBank/DDBJ whole genome shotgun (WGS) entry which is preliminary data.</text>
</comment>
<reference evidence="4 5" key="1">
    <citation type="submission" date="2024-09" db="EMBL/GenBank/DDBJ databases">
        <authorList>
            <person name="Sun Q."/>
            <person name="Mori K."/>
        </authorList>
    </citation>
    <scope>NUCLEOTIDE SEQUENCE [LARGE SCALE GENOMIC DNA]</scope>
    <source>
        <strain evidence="4 5">JCM 6917</strain>
    </source>
</reference>
<dbReference type="RefSeq" id="WP_381345081.1">
    <property type="nucleotide sequence ID" value="NZ_JBHMCY010000015.1"/>
</dbReference>
<dbReference type="PANTHER" id="PTHR11487">
    <property type="entry name" value="THIOESTERASE"/>
    <property type="match status" value="1"/>
</dbReference>